<organism evidence="4 5">
    <name type="scientific">SAR86 cluster bacterium</name>
    <dbReference type="NCBI Taxonomy" id="2030880"/>
    <lineage>
        <taxon>Bacteria</taxon>
        <taxon>Pseudomonadati</taxon>
        <taxon>Pseudomonadota</taxon>
        <taxon>Gammaproteobacteria</taxon>
        <taxon>SAR86 cluster</taxon>
    </lineage>
</organism>
<dbReference type="GO" id="GO:0016491">
    <property type="term" value="F:oxidoreductase activity"/>
    <property type="evidence" value="ECO:0007669"/>
    <property type="project" value="InterPro"/>
</dbReference>
<dbReference type="Proteomes" id="UP000218172">
    <property type="component" value="Unassembled WGS sequence"/>
</dbReference>
<feature type="domain" description="Plastocyanin-like" evidence="3">
    <location>
        <begin position="126"/>
        <end position="235"/>
    </location>
</feature>
<name>A0A2A4MKQ3_9GAMM</name>
<keyword evidence="1" id="KW-0479">Metal-binding</keyword>
<gene>
    <name evidence="4" type="ORF">COC19_05610</name>
</gene>
<dbReference type="CDD" id="cd13890">
    <property type="entry name" value="CuRO_3_CueO_FtsP"/>
    <property type="match status" value="1"/>
</dbReference>
<dbReference type="InterPro" id="IPR045087">
    <property type="entry name" value="Cu-oxidase_fam"/>
</dbReference>
<evidence type="ECO:0000259" key="3">
    <source>
        <dbReference type="Pfam" id="PF07731"/>
    </source>
</evidence>
<dbReference type="Gene3D" id="2.60.40.420">
    <property type="entry name" value="Cupredoxins - blue copper proteins"/>
    <property type="match status" value="1"/>
</dbReference>
<comment type="caution">
    <text evidence="4">The sequence shown here is derived from an EMBL/GenBank/DDBJ whole genome shotgun (WGS) entry which is preliminary data.</text>
</comment>
<dbReference type="Pfam" id="PF07731">
    <property type="entry name" value="Cu-oxidase_2"/>
    <property type="match status" value="1"/>
</dbReference>
<dbReference type="InterPro" id="IPR002355">
    <property type="entry name" value="Cu_oxidase_Cu_BS"/>
</dbReference>
<proteinExistence type="predicted"/>
<dbReference type="GO" id="GO:0005507">
    <property type="term" value="F:copper ion binding"/>
    <property type="evidence" value="ECO:0007669"/>
    <property type="project" value="InterPro"/>
</dbReference>
<reference evidence="5" key="1">
    <citation type="submission" date="2017-08" db="EMBL/GenBank/DDBJ databases">
        <title>A dynamic microbial community with high functional redundancy inhabits the cold, oxic subseafloor aquifer.</title>
        <authorList>
            <person name="Tully B.J."/>
            <person name="Wheat C.G."/>
            <person name="Glazer B.T."/>
            <person name="Huber J.A."/>
        </authorList>
    </citation>
    <scope>NUCLEOTIDE SEQUENCE [LARGE SCALE GENOMIC DNA]</scope>
</reference>
<dbReference type="InterPro" id="IPR011706">
    <property type="entry name" value="Cu-oxidase_C"/>
</dbReference>
<dbReference type="InterPro" id="IPR008972">
    <property type="entry name" value="Cupredoxin"/>
</dbReference>
<dbReference type="PANTHER" id="PTHR48267:SF1">
    <property type="entry name" value="BILIRUBIN OXIDASE"/>
    <property type="match status" value="1"/>
</dbReference>
<dbReference type="PANTHER" id="PTHR48267">
    <property type="entry name" value="CUPREDOXIN SUPERFAMILY PROTEIN"/>
    <property type="match status" value="1"/>
</dbReference>
<dbReference type="PROSITE" id="PS00080">
    <property type="entry name" value="MULTICOPPER_OXIDASE2"/>
    <property type="match status" value="1"/>
</dbReference>
<dbReference type="SUPFAM" id="SSF49503">
    <property type="entry name" value="Cupredoxins"/>
    <property type="match status" value="1"/>
</dbReference>
<dbReference type="EMBL" id="NVQR01000084">
    <property type="protein sequence ID" value="PCH60685.1"/>
    <property type="molecule type" value="Genomic_DNA"/>
</dbReference>
<evidence type="ECO:0000256" key="2">
    <source>
        <dbReference type="SAM" id="MobiDB-lite"/>
    </source>
</evidence>
<accession>A0A2A4MKQ3</accession>
<protein>
    <recommendedName>
        <fullName evidence="3">Plastocyanin-like domain-containing protein</fullName>
    </recommendedName>
</protein>
<dbReference type="AlphaFoldDB" id="A0A2A4MKQ3"/>
<evidence type="ECO:0000313" key="4">
    <source>
        <dbReference type="EMBL" id="PCH60685.1"/>
    </source>
</evidence>
<sequence>MNRLIVAPAERVEIVVDVSDSKEITLVSLPVDVNYPVYNGAMSRMVRELNIEHFDILQIRPQASLNDSASIPAQLTQIERLQESDAVLTRRFDLNMGSGPRGGEDLGGGSGMRNGSGGGFGGGAFAINGRTMDMGYNNEKVKLGDTEIWRIQNLTPLNHPFHMHGLQFQVLDRNEEAPPANELGLKDTVLVRPGEIVRIIMHFEHFSDTEIPYMYHCHNLEHEDRGMMGQFLVLPA</sequence>
<evidence type="ECO:0000313" key="5">
    <source>
        <dbReference type="Proteomes" id="UP000218172"/>
    </source>
</evidence>
<feature type="region of interest" description="Disordered" evidence="2">
    <location>
        <begin position="93"/>
        <end position="114"/>
    </location>
</feature>
<feature type="compositionally biased region" description="Gly residues" evidence="2">
    <location>
        <begin position="99"/>
        <end position="114"/>
    </location>
</feature>
<evidence type="ECO:0000256" key="1">
    <source>
        <dbReference type="ARBA" id="ARBA00022723"/>
    </source>
</evidence>